<dbReference type="RefSeq" id="WP_182484190.1">
    <property type="nucleotide sequence ID" value="NZ_JACGWU010000001.1"/>
</dbReference>
<evidence type="ECO:0000313" key="3">
    <source>
        <dbReference type="Proteomes" id="UP000524237"/>
    </source>
</evidence>
<gene>
    <name evidence="2" type="ORF">FB555_000900</name>
</gene>
<feature type="domain" description="N-acetyltransferase" evidence="1">
    <location>
        <begin position="136"/>
        <end position="206"/>
    </location>
</feature>
<dbReference type="InterPro" id="IPR052523">
    <property type="entry name" value="Trichothecene_AcTrans"/>
</dbReference>
<dbReference type="EMBL" id="JACGWU010000001">
    <property type="protein sequence ID" value="MBA8828829.1"/>
    <property type="molecule type" value="Genomic_DNA"/>
</dbReference>
<dbReference type="SUPFAM" id="SSF55729">
    <property type="entry name" value="Acyl-CoA N-acyltransferases (Nat)"/>
    <property type="match status" value="1"/>
</dbReference>
<dbReference type="CDD" id="cd04301">
    <property type="entry name" value="NAT_SF"/>
    <property type="match status" value="1"/>
</dbReference>
<dbReference type="PANTHER" id="PTHR42791">
    <property type="entry name" value="GNAT FAMILY ACETYLTRANSFERASE"/>
    <property type="match status" value="1"/>
</dbReference>
<protein>
    <submittedName>
        <fullName evidence="2">GNAT superfamily N-acetyltransferase</fullName>
    </submittedName>
</protein>
<sequence>MTSRDSPNVNNSVNASGIRIAGADDIDAVVDTVTSAFLEDPLWAPVFAGLENPSAASSRLWRLYVSSAALRYPWTFITANSEAAAVWYPPGSEDLTEAEAAGFESFLVDLVGQSRADEVTAINAAFEDAHPVEPCFYLSLLATHGDHRGRGVGMNLLRESLDHIDALKMPAYLESSNPANDRRYASVGFEVANVVTVPSGQRVTTMWRPAKG</sequence>
<evidence type="ECO:0000259" key="1">
    <source>
        <dbReference type="Pfam" id="PF13673"/>
    </source>
</evidence>
<dbReference type="InterPro" id="IPR016181">
    <property type="entry name" value="Acyl_CoA_acyltransferase"/>
</dbReference>
<dbReference type="Proteomes" id="UP000524237">
    <property type="component" value="Unassembled WGS sequence"/>
</dbReference>
<organism evidence="2 3">
    <name type="scientific">Alpinimonas psychrophila</name>
    <dbReference type="NCBI Taxonomy" id="748908"/>
    <lineage>
        <taxon>Bacteria</taxon>
        <taxon>Bacillati</taxon>
        <taxon>Actinomycetota</taxon>
        <taxon>Actinomycetes</taxon>
        <taxon>Micrococcales</taxon>
        <taxon>Microbacteriaceae</taxon>
        <taxon>Alpinimonas</taxon>
    </lineage>
</organism>
<dbReference type="PANTHER" id="PTHR42791:SF1">
    <property type="entry name" value="N-ACETYLTRANSFERASE DOMAIN-CONTAINING PROTEIN"/>
    <property type="match status" value="1"/>
</dbReference>
<keyword evidence="3" id="KW-1185">Reference proteome</keyword>
<dbReference type="InterPro" id="IPR000182">
    <property type="entry name" value="GNAT_dom"/>
</dbReference>
<name>A0A7W3PNG9_9MICO</name>
<dbReference type="AlphaFoldDB" id="A0A7W3PNG9"/>
<dbReference type="Gene3D" id="3.40.630.30">
    <property type="match status" value="1"/>
</dbReference>
<evidence type="ECO:0000313" key="2">
    <source>
        <dbReference type="EMBL" id="MBA8828829.1"/>
    </source>
</evidence>
<dbReference type="GO" id="GO:0016747">
    <property type="term" value="F:acyltransferase activity, transferring groups other than amino-acyl groups"/>
    <property type="evidence" value="ECO:0007669"/>
    <property type="project" value="InterPro"/>
</dbReference>
<proteinExistence type="predicted"/>
<accession>A0A7W3PNG9</accession>
<comment type="caution">
    <text evidence="2">The sequence shown here is derived from an EMBL/GenBank/DDBJ whole genome shotgun (WGS) entry which is preliminary data.</text>
</comment>
<reference evidence="2 3" key="1">
    <citation type="submission" date="2020-07" db="EMBL/GenBank/DDBJ databases">
        <title>Sequencing the genomes of 1000 actinobacteria strains.</title>
        <authorList>
            <person name="Klenk H.-P."/>
        </authorList>
    </citation>
    <scope>NUCLEOTIDE SEQUENCE [LARGE SCALE GENOMIC DNA]</scope>
    <source>
        <strain evidence="2 3">DSM 23737</strain>
    </source>
</reference>
<dbReference type="Pfam" id="PF13673">
    <property type="entry name" value="Acetyltransf_10"/>
    <property type="match status" value="1"/>
</dbReference>
<keyword evidence="2" id="KW-0808">Transferase</keyword>